<keyword evidence="2" id="KW-1185">Reference proteome</keyword>
<evidence type="ECO:0000313" key="2">
    <source>
        <dbReference type="Proteomes" id="UP001183629"/>
    </source>
</evidence>
<reference evidence="1 2" key="1">
    <citation type="submission" date="2023-07" db="EMBL/GenBank/DDBJ databases">
        <title>Sequencing the genomes of 1000 actinobacteria strains.</title>
        <authorList>
            <person name="Klenk H.-P."/>
        </authorList>
    </citation>
    <scope>NUCLEOTIDE SEQUENCE [LARGE SCALE GENOMIC DNA]</scope>
    <source>
        <strain evidence="1 2">DSM 44711</strain>
    </source>
</reference>
<dbReference type="Proteomes" id="UP001183629">
    <property type="component" value="Unassembled WGS sequence"/>
</dbReference>
<comment type="caution">
    <text evidence="1">The sequence shown here is derived from an EMBL/GenBank/DDBJ whole genome shotgun (WGS) entry which is preliminary data.</text>
</comment>
<dbReference type="Pfam" id="PF13450">
    <property type="entry name" value="NAD_binding_8"/>
    <property type="match status" value="1"/>
</dbReference>
<evidence type="ECO:0000313" key="1">
    <source>
        <dbReference type="EMBL" id="MDR7320857.1"/>
    </source>
</evidence>
<dbReference type="InterPro" id="IPR036188">
    <property type="entry name" value="FAD/NAD-bd_sf"/>
</dbReference>
<dbReference type="Gene3D" id="3.50.50.60">
    <property type="entry name" value="FAD/NAD(P)-binding domain"/>
    <property type="match status" value="1"/>
</dbReference>
<dbReference type="SUPFAM" id="SSF51905">
    <property type="entry name" value="FAD/NAD(P)-binding domain"/>
    <property type="match status" value="1"/>
</dbReference>
<protein>
    <submittedName>
        <fullName evidence="1">Phytoene dehydrogenase-like protein</fullName>
    </submittedName>
</protein>
<dbReference type="EMBL" id="JAVDYC010000001">
    <property type="protein sequence ID" value="MDR7320857.1"/>
    <property type="molecule type" value="Genomic_DNA"/>
</dbReference>
<name>A0AAE3ZJ47_9ACTN</name>
<gene>
    <name evidence="1" type="ORF">J2S44_001107</name>
</gene>
<organism evidence="1 2">
    <name type="scientific">Catenuloplanes niger</name>
    <dbReference type="NCBI Taxonomy" id="587534"/>
    <lineage>
        <taxon>Bacteria</taxon>
        <taxon>Bacillati</taxon>
        <taxon>Actinomycetota</taxon>
        <taxon>Actinomycetes</taxon>
        <taxon>Micromonosporales</taxon>
        <taxon>Micromonosporaceae</taxon>
        <taxon>Catenuloplanes</taxon>
    </lineage>
</organism>
<accession>A0AAE3ZJ47</accession>
<dbReference type="AlphaFoldDB" id="A0AAE3ZJ47"/>
<proteinExistence type="predicted"/>
<dbReference type="RefSeq" id="WP_310409527.1">
    <property type="nucleotide sequence ID" value="NZ_JAVDYC010000001.1"/>
</dbReference>
<sequence>MVIGAGVAGLVAAVRLREAGRPVLVPGVRDRVGGKLLTETVDGVRLEIDGQWVPRWKPCAHSNAGSPTSSTGR</sequence>